<accession>A0ABU8WZ94</accession>
<dbReference type="SUPFAM" id="SSF56349">
    <property type="entry name" value="DNA breaking-rejoining enzymes"/>
    <property type="match status" value="1"/>
</dbReference>
<evidence type="ECO:0000313" key="10">
    <source>
        <dbReference type="Proteomes" id="UP001385892"/>
    </source>
</evidence>
<gene>
    <name evidence="9" type="ORF">WKW82_40230</name>
</gene>
<feature type="domain" description="Tyr recombinase" evidence="7">
    <location>
        <begin position="102"/>
        <end position="290"/>
    </location>
</feature>
<dbReference type="InterPro" id="IPR013762">
    <property type="entry name" value="Integrase-like_cat_sf"/>
</dbReference>
<protein>
    <submittedName>
        <fullName evidence="9">Tyrosine-type recombinase/integrase</fullName>
    </submittedName>
</protein>
<organism evidence="9 10">
    <name type="scientific">Variovorax rhizosphaerae</name>
    <dbReference type="NCBI Taxonomy" id="1836200"/>
    <lineage>
        <taxon>Bacteria</taxon>
        <taxon>Pseudomonadati</taxon>
        <taxon>Pseudomonadota</taxon>
        <taxon>Betaproteobacteria</taxon>
        <taxon>Burkholderiales</taxon>
        <taxon>Comamonadaceae</taxon>
        <taxon>Variovorax</taxon>
    </lineage>
</organism>
<proteinExistence type="inferred from homology"/>
<keyword evidence="3 5" id="KW-0238">DNA-binding</keyword>
<evidence type="ECO:0000256" key="2">
    <source>
        <dbReference type="ARBA" id="ARBA00022908"/>
    </source>
</evidence>
<dbReference type="Gene3D" id="1.10.150.130">
    <property type="match status" value="1"/>
</dbReference>
<keyword evidence="10" id="KW-1185">Reference proteome</keyword>
<dbReference type="CDD" id="cd00397">
    <property type="entry name" value="DNA_BRE_C"/>
    <property type="match status" value="1"/>
</dbReference>
<sequence length="294" mass="32054">MPHTAEWFANIGSAATRRAYKNAMADFMGFVGIHQADEFRVVTRAHVIAWRDDLKGRELSGNTIRHRLAALSSLFEYLCDKNAVTHNPVKGVQRPQADSHEGKTPALGDHQARKLLAAPSGDNVKAKRDQAILATLLYHALRREELCRLTVKDARHERRGVAHLRVSGKGGKTRYVPLHPAAGGLIADYLEAAGHGGDSVGALFRPLHRGRDRGAGNAMTADAVYKLVRSYSGALGFQVGAHALRATAATNALDHAADLAKVQEWLGHANIATTRIYDHRRTKPADSPTFKVAY</sequence>
<evidence type="ECO:0000313" key="9">
    <source>
        <dbReference type="EMBL" id="MEJ8852865.1"/>
    </source>
</evidence>
<name>A0ABU8WZ94_9BURK</name>
<feature type="region of interest" description="Disordered" evidence="6">
    <location>
        <begin position="89"/>
        <end position="108"/>
    </location>
</feature>
<dbReference type="InterPro" id="IPR010998">
    <property type="entry name" value="Integrase_recombinase_N"/>
</dbReference>
<dbReference type="PROSITE" id="PS51898">
    <property type="entry name" value="TYR_RECOMBINASE"/>
    <property type="match status" value="1"/>
</dbReference>
<feature type="domain" description="Core-binding (CB)" evidence="8">
    <location>
        <begin position="1"/>
        <end position="79"/>
    </location>
</feature>
<evidence type="ECO:0000256" key="6">
    <source>
        <dbReference type="SAM" id="MobiDB-lite"/>
    </source>
</evidence>
<evidence type="ECO:0000256" key="5">
    <source>
        <dbReference type="PROSITE-ProRule" id="PRU01248"/>
    </source>
</evidence>
<dbReference type="PANTHER" id="PTHR30349">
    <property type="entry name" value="PHAGE INTEGRASE-RELATED"/>
    <property type="match status" value="1"/>
</dbReference>
<comment type="caution">
    <text evidence="9">The sequence shown here is derived from an EMBL/GenBank/DDBJ whole genome shotgun (WGS) entry which is preliminary data.</text>
</comment>
<dbReference type="InterPro" id="IPR050090">
    <property type="entry name" value="Tyrosine_recombinase_XerCD"/>
</dbReference>
<dbReference type="InterPro" id="IPR004107">
    <property type="entry name" value="Integrase_SAM-like_N"/>
</dbReference>
<keyword evidence="2" id="KW-0229">DNA integration</keyword>
<dbReference type="PROSITE" id="PS51900">
    <property type="entry name" value="CB"/>
    <property type="match status" value="1"/>
</dbReference>
<dbReference type="EMBL" id="JBBKZT010000083">
    <property type="protein sequence ID" value="MEJ8852865.1"/>
    <property type="molecule type" value="Genomic_DNA"/>
</dbReference>
<dbReference type="Gene3D" id="1.10.443.10">
    <property type="entry name" value="Intergrase catalytic core"/>
    <property type="match status" value="1"/>
</dbReference>
<dbReference type="InterPro" id="IPR044068">
    <property type="entry name" value="CB"/>
</dbReference>
<keyword evidence="4" id="KW-0233">DNA recombination</keyword>
<evidence type="ECO:0000256" key="1">
    <source>
        <dbReference type="ARBA" id="ARBA00008857"/>
    </source>
</evidence>
<dbReference type="RefSeq" id="WP_340348803.1">
    <property type="nucleotide sequence ID" value="NZ_JBBKZT010000083.1"/>
</dbReference>
<dbReference type="PANTHER" id="PTHR30349:SF41">
    <property type="entry name" value="INTEGRASE_RECOMBINASE PROTEIN MJ0367-RELATED"/>
    <property type="match status" value="1"/>
</dbReference>
<comment type="similarity">
    <text evidence="1">Belongs to the 'phage' integrase family.</text>
</comment>
<dbReference type="InterPro" id="IPR011010">
    <property type="entry name" value="DNA_brk_join_enz"/>
</dbReference>
<reference evidence="9 10" key="1">
    <citation type="submission" date="2024-03" db="EMBL/GenBank/DDBJ databases">
        <title>Novel species of the genus Variovorax.</title>
        <authorList>
            <person name="Liu Q."/>
            <person name="Xin Y.-H."/>
        </authorList>
    </citation>
    <scope>NUCLEOTIDE SEQUENCE [LARGE SCALE GENOMIC DNA]</scope>
    <source>
        <strain evidence="9 10">KACC 18900</strain>
    </source>
</reference>
<dbReference type="InterPro" id="IPR002104">
    <property type="entry name" value="Integrase_catalytic"/>
</dbReference>
<evidence type="ECO:0000256" key="4">
    <source>
        <dbReference type="ARBA" id="ARBA00023172"/>
    </source>
</evidence>
<evidence type="ECO:0000259" key="7">
    <source>
        <dbReference type="PROSITE" id="PS51898"/>
    </source>
</evidence>
<dbReference type="Pfam" id="PF13495">
    <property type="entry name" value="Phage_int_SAM_4"/>
    <property type="match status" value="1"/>
</dbReference>
<evidence type="ECO:0000256" key="3">
    <source>
        <dbReference type="ARBA" id="ARBA00023125"/>
    </source>
</evidence>
<evidence type="ECO:0000259" key="8">
    <source>
        <dbReference type="PROSITE" id="PS51900"/>
    </source>
</evidence>
<dbReference type="Proteomes" id="UP001385892">
    <property type="component" value="Unassembled WGS sequence"/>
</dbReference>
<dbReference type="Pfam" id="PF00589">
    <property type="entry name" value="Phage_integrase"/>
    <property type="match status" value="1"/>
</dbReference>